<evidence type="ECO:0000313" key="2">
    <source>
        <dbReference type="Proteomes" id="UP001150603"/>
    </source>
</evidence>
<protein>
    <submittedName>
        <fullName evidence="1">Cytoskeletal protein binding protein</fullName>
    </submittedName>
</protein>
<accession>A0ACC1J4U2</accession>
<proteinExistence type="predicted"/>
<organism evidence="1 2">
    <name type="scientific">Linderina macrospora</name>
    <dbReference type="NCBI Taxonomy" id="4868"/>
    <lineage>
        <taxon>Eukaryota</taxon>
        <taxon>Fungi</taxon>
        <taxon>Fungi incertae sedis</taxon>
        <taxon>Zoopagomycota</taxon>
        <taxon>Kickxellomycotina</taxon>
        <taxon>Kickxellomycetes</taxon>
        <taxon>Kickxellales</taxon>
        <taxon>Kickxellaceae</taxon>
        <taxon>Linderina</taxon>
    </lineage>
</organism>
<dbReference type="EMBL" id="JANBPW010003461">
    <property type="protein sequence ID" value="KAJ1937604.1"/>
    <property type="molecule type" value="Genomic_DNA"/>
</dbReference>
<gene>
    <name evidence="1" type="primary">SLA1_1</name>
    <name evidence="1" type="ORF">FBU59_004700</name>
</gene>
<reference evidence="1" key="1">
    <citation type="submission" date="2022-07" db="EMBL/GenBank/DDBJ databases">
        <title>Phylogenomic reconstructions and comparative analyses of Kickxellomycotina fungi.</title>
        <authorList>
            <person name="Reynolds N.K."/>
            <person name="Stajich J.E."/>
            <person name="Barry K."/>
            <person name="Grigoriev I.V."/>
            <person name="Crous P."/>
            <person name="Smith M.E."/>
        </authorList>
    </citation>
    <scope>NUCLEOTIDE SEQUENCE</scope>
    <source>
        <strain evidence="1">NRRL 5244</strain>
    </source>
</reference>
<evidence type="ECO:0000313" key="1">
    <source>
        <dbReference type="EMBL" id="KAJ1937604.1"/>
    </source>
</evidence>
<comment type="caution">
    <text evidence="1">The sequence shown here is derived from an EMBL/GenBank/DDBJ whole genome shotgun (WGS) entry which is preliminary data.</text>
</comment>
<dbReference type="Proteomes" id="UP001150603">
    <property type="component" value="Unassembled WGS sequence"/>
</dbReference>
<name>A0ACC1J4U2_9FUNG</name>
<sequence length="574" mass="63161">MPQKPAKTTTARQRQQEEARRNPGKRVINYDWDWFDFFTLKGGVSADNALKYATSFVADRLDDKSIPEITAQTMQELGVKPDDITRLERAFRIHQGFSGDGPSPTSDDFFNQLEGSKAPVQQKSQSPAPYQPAALEPKKPASNNPWGVDSELDRRFQAKSQLENDEALARQLQKEEEDIARGKKPAAKKQANPFASFDSPSPTATGSQRPQPVQSGNKQPLNLGAANRKMQRTPTSVVDPAQFRSAQQIRATSPATPTSAASTRPTNINALDQAFGSGAPSPRSPPAQKDAPPRPRPSAKPQHMQQQHQQQPQQTQQQVQPVQQQRQQQQQPNISTNMAPLVATPATTMAGLGGLTTNAMAAAAASGNNAQVEKLEQMARAKAQELSAQEQQLKQQQEQIRQQALFLQQQQQQLLQAQQTQKVELQLKQLKEEREKLEQKRQADALKQQVEMLKQQQEQLLKMQQMATQVRGNIAAASMSQPALSSSMGTGIVAQQQQQPQAQPPVLQQQHSFMSQPAAVSASMTNLSAAQPQQPQQRAMPLSARLPAPLVPTQAAKPITTQSQTSQFQQPQSN</sequence>
<feature type="non-terminal residue" evidence="1">
    <location>
        <position position="574"/>
    </location>
</feature>
<keyword evidence="2" id="KW-1185">Reference proteome</keyword>